<gene>
    <name evidence="7" type="ORF">Ahy_B08g093013</name>
</gene>
<evidence type="ECO:0000256" key="3">
    <source>
        <dbReference type="ARBA" id="ARBA00022741"/>
    </source>
</evidence>
<dbReference type="SUPFAM" id="SSF56112">
    <property type="entry name" value="Protein kinase-like (PK-like)"/>
    <property type="match status" value="1"/>
</dbReference>
<feature type="domain" description="Protein kinase" evidence="6">
    <location>
        <begin position="1"/>
        <end position="116"/>
    </location>
</feature>
<evidence type="ECO:0000256" key="5">
    <source>
        <dbReference type="ARBA" id="ARBA00022840"/>
    </source>
</evidence>
<keyword evidence="3" id="KW-0547">Nucleotide-binding</keyword>
<dbReference type="GO" id="GO:0005524">
    <property type="term" value="F:ATP binding"/>
    <property type="evidence" value="ECO:0007669"/>
    <property type="project" value="UniProtKB-KW"/>
</dbReference>
<reference evidence="7 8" key="1">
    <citation type="submission" date="2019-01" db="EMBL/GenBank/DDBJ databases">
        <title>Sequencing of cultivated peanut Arachis hypogaea provides insights into genome evolution and oil improvement.</title>
        <authorList>
            <person name="Chen X."/>
        </authorList>
    </citation>
    <scope>NUCLEOTIDE SEQUENCE [LARGE SCALE GENOMIC DNA]</scope>
    <source>
        <strain evidence="8">cv. Fuhuasheng</strain>
        <tissue evidence="7">Leaves</tissue>
    </source>
</reference>
<dbReference type="Gene3D" id="1.10.510.10">
    <property type="entry name" value="Transferase(Phosphotransferase) domain 1"/>
    <property type="match status" value="1"/>
</dbReference>
<proteinExistence type="predicted"/>
<evidence type="ECO:0000313" key="8">
    <source>
        <dbReference type="Proteomes" id="UP000289738"/>
    </source>
</evidence>
<organism evidence="7 8">
    <name type="scientific">Arachis hypogaea</name>
    <name type="common">Peanut</name>
    <dbReference type="NCBI Taxonomy" id="3818"/>
    <lineage>
        <taxon>Eukaryota</taxon>
        <taxon>Viridiplantae</taxon>
        <taxon>Streptophyta</taxon>
        <taxon>Embryophyta</taxon>
        <taxon>Tracheophyta</taxon>
        <taxon>Spermatophyta</taxon>
        <taxon>Magnoliopsida</taxon>
        <taxon>eudicotyledons</taxon>
        <taxon>Gunneridae</taxon>
        <taxon>Pentapetalae</taxon>
        <taxon>rosids</taxon>
        <taxon>fabids</taxon>
        <taxon>Fabales</taxon>
        <taxon>Fabaceae</taxon>
        <taxon>Papilionoideae</taxon>
        <taxon>50 kb inversion clade</taxon>
        <taxon>dalbergioids sensu lato</taxon>
        <taxon>Dalbergieae</taxon>
        <taxon>Pterocarpus clade</taxon>
        <taxon>Arachis</taxon>
    </lineage>
</organism>
<dbReference type="InterPro" id="IPR011009">
    <property type="entry name" value="Kinase-like_dom_sf"/>
</dbReference>
<keyword evidence="2" id="KW-0808">Transferase</keyword>
<dbReference type="GO" id="GO:0004674">
    <property type="term" value="F:protein serine/threonine kinase activity"/>
    <property type="evidence" value="ECO:0007669"/>
    <property type="project" value="UniProtKB-KW"/>
</dbReference>
<evidence type="ECO:0000256" key="4">
    <source>
        <dbReference type="ARBA" id="ARBA00022777"/>
    </source>
</evidence>
<evidence type="ECO:0000259" key="6">
    <source>
        <dbReference type="PROSITE" id="PS50011"/>
    </source>
</evidence>
<evidence type="ECO:0000256" key="1">
    <source>
        <dbReference type="ARBA" id="ARBA00022527"/>
    </source>
</evidence>
<evidence type="ECO:0000313" key="7">
    <source>
        <dbReference type="EMBL" id="RYQ97037.1"/>
    </source>
</evidence>
<name>A0A444Y546_ARAHY</name>
<keyword evidence="1" id="KW-0723">Serine/threonine-protein kinase</keyword>
<evidence type="ECO:0000256" key="2">
    <source>
        <dbReference type="ARBA" id="ARBA00022679"/>
    </source>
</evidence>
<dbReference type="PANTHER" id="PTHR27002:SF181">
    <property type="entry name" value="RECEPTOR-LIKE SERINE_THREONINE-PROTEIN KINASE"/>
    <property type="match status" value="1"/>
</dbReference>
<protein>
    <recommendedName>
        <fullName evidence="6">Protein kinase domain-containing protein</fullName>
    </recommendedName>
</protein>
<dbReference type="Pfam" id="PF07714">
    <property type="entry name" value="PK_Tyr_Ser-Thr"/>
    <property type="match status" value="1"/>
</dbReference>
<dbReference type="PANTHER" id="PTHR27002">
    <property type="entry name" value="RECEPTOR-LIKE SERINE/THREONINE-PROTEIN KINASE SD1-8"/>
    <property type="match status" value="1"/>
</dbReference>
<keyword evidence="8" id="KW-1185">Reference proteome</keyword>
<dbReference type="PROSITE" id="PS50011">
    <property type="entry name" value="PROTEIN_KINASE_DOM"/>
    <property type="match status" value="1"/>
</dbReference>
<sequence>MNPKMSDFGLARILKRDQSTKNTRRIWIHRLEYVIDGNFSLKSDVFSFGILLLEIAWNLWMEGRPLDLISEDLKESYNGSEALRCIHISFLCLQQHPHDRPTMSSVVMMLGSQIYLPKPKQPALFIGQHSSLNQSSLPSVNELILFVNF</sequence>
<dbReference type="EMBL" id="SDMP01000018">
    <property type="protein sequence ID" value="RYQ97037.1"/>
    <property type="molecule type" value="Genomic_DNA"/>
</dbReference>
<dbReference type="STRING" id="3818.A0A444Y546"/>
<dbReference type="AlphaFoldDB" id="A0A444Y546"/>
<dbReference type="InterPro" id="IPR001245">
    <property type="entry name" value="Ser-Thr/Tyr_kinase_cat_dom"/>
</dbReference>
<comment type="caution">
    <text evidence="7">The sequence shown here is derived from an EMBL/GenBank/DDBJ whole genome shotgun (WGS) entry which is preliminary data.</text>
</comment>
<dbReference type="InterPro" id="IPR000719">
    <property type="entry name" value="Prot_kinase_dom"/>
</dbReference>
<keyword evidence="5" id="KW-0067">ATP-binding</keyword>
<keyword evidence="4" id="KW-0418">Kinase</keyword>
<dbReference type="GO" id="GO:0005886">
    <property type="term" value="C:plasma membrane"/>
    <property type="evidence" value="ECO:0007669"/>
    <property type="project" value="TreeGrafter"/>
</dbReference>
<accession>A0A444Y546</accession>
<dbReference type="Proteomes" id="UP000289738">
    <property type="component" value="Chromosome B08"/>
</dbReference>